<dbReference type="InterPro" id="IPR002048">
    <property type="entry name" value="EF_hand_dom"/>
</dbReference>
<accession>A0ABR3SD51</accession>
<organism evidence="2 3">
    <name type="scientific">Neofusicoccum ribis</name>
    <dbReference type="NCBI Taxonomy" id="45134"/>
    <lineage>
        <taxon>Eukaryota</taxon>
        <taxon>Fungi</taxon>
        <taxon>Dikarya</taxon>
        <taxon>Ascomycota</taxon>
        <taxon>Pezizomycotina</taxon>
        <taxon>Dothideomycetes</taxon>
        <taxon>Dothideomycetes incertae sedis</taxon>
        <taxon>Botryosphaeriales</taxon>
        <taxon>Botryosphaeriaceae</taxon>
        <taxon>Neofusicoccum</taxon>
    </lineage>
</organism>
<gene>
    <name evidence="2" type="primary">AGC1_2</name>
    <name evidence="2" type="ORF">SLS56_010900</name>
</gene>
<name>A0ABR3SD51_9PEZI</name>
<keyword evidence="3" id="KW-1185">Reference proteome</keyword>
<protein>
    <submittedName>
        <fullName evidence="2">Mitochondrial aspartate-glutamate transporter agc1</fullName>
    </submittedName>
</protein>
<evidence type="ECO:0000313" key="2">
    <source>
        <dbReference type="EMBL" id="KAL1617610.1"/>
    </source>
</evidence>
<feature type="domain" description="EF-hand" evidence="1">
    <location>
        <begin position="119"/>
        <end position="154"/>
    </location>
</feature>
<dbReference type="EMBL" id="JAJVDC020000227">
    <property type="protein sequence ID" value="KAL1617610.1"/>
    <property type="molecule type" value="Genomic_DNA"/>
</dbReference>
<dbReference type="SUPFAM" id="SSF47473">
    <property type="entry name" value="EF-hand"/>
    <property type="match status" value="1"/>
</dbReference>
<dbReference type="PROSITE" id="PS50222">
    <property type="entry name" value="EF_HAND_2"/>
    <property type="match status" value="1"/>
</dbReference>
<dbReference type="InterPro" id="IPR011992">
    <property type="entry name" value="EF-hand-dom_pair"/>
</dbReference>
<dbReference type="Proteomes" id="UP001521116">
    <property type="component" value="Unassembled WGS sequence"/>
</dbReference>
<proteinExistence type="predicted"/>
<sequence length="174" mass="19030">MPSSTNPNPAIATRRLPPIAPPGTRRFKTVVMGRGRRDSRRRRFYTVLYAVSGGGVTRRVATGPASRDKLRAVLRFRRCCVVDLVAQAAQAVDAGRRAAELALTGEKLDGTNFDNLIAKPDAEYEIAFRLFDVEGTGLIKFDNFLKMYDMHKGGDPLPSTGVRCTSAARTSATQ</sequence>
<evidence type="ECO:0000259" key="1">
    <source>
        <dbReference type="PROSITE" id="PS50222"/>
    </source>
</evidence>
<reference evidence="2 3" key="1">
    <citation type="submission" date="2024-02" db="EMBL/GenBank/DDBJ databases">
        <title>De novo assembly and annotation of 12 fungi associated with fruit tree decline syndrome in Ontario, Canada.</title>
        <authorList>
            <person name="Sulman M."/>
            <person name="Ellouze W."/>
            <person name="Ilyukhin E."/>
        </authorList>
    </citation>
    <scope>NUCLEOTIDE SEQUENCE [LARGE SCALE GENOMIC DNA]</scope>
    <source>
        <strain evidence="2 3">M1-105</strain>
    </source>
</reference>
<evidence type="ECO:0000313" key="3">
    <source>
        <dbReference type="Proteomes" id="UP001521116"/>
    </source>
</evidence>
<comment type="caution">
    <text evidence="2">The sequence shown here is derived from an EMBL/GenBank/DDBJ whole genome shotgun (WGS) entry which is preliminary data.</text>
</comment>